<evidence type="ECO:0000256" key="1">
    <source>
        <dbReference type="ARBA" id="ARBA00004202"/>
    </source>
</evidence>
<dbReference type="FunFam" id="3.40.50.300:FF:000016">
    <property type="entry name" value="Oligopeptide ABC transporter ATP-binding component"/>
    <property type="match status" value="1"/>
</dbReference>
<dbReference type="PROSITE" id="PS00211">
    <property type="entry name" value="ABC_TRANSPORTER_1"/>
    <property type="match status" value="2"/>
</dbReference>
<accession>A0A1H8XWW0</accession>
<dbReference type="NCBIfam" id="TIGR01727">
    <property type="entry name" value="oligo_HPY"/>
    <property type="match status" value="1"/>
</dbReference>
<dbReference type="RefSeq" id="WP_245787431.1">
    <property type="nucleotide sequence ID" value="NZ_FOEF01000009.1"/>
</dbReference>
<keyword evidence="7 11" id="KW-0067">ATP-binding</keyword>
<name>A0A1H8XWW0_9PSEU</name>
<dbReference type="InterPro" id="IPR050388">
    <property type="entry name" value="ABC_Ni/Peptide_Import"/>
</dbReference>
<dbReference type="Pfam" id="PF00005">
    <property type="entry name" value="ABC_tran"/>
    <property type="match status" value="2"/>
</dbReference>
<sequence>MNPLLTVQDLHVQAAHRTLVRDVSFDLRAGETLGIVGESGSGKTVTARSIVAMLPEGLRASGTVAFDGIPLLGKRERELRPLRGTRFGMVMQDPFTTLNPLQTTGEHIRESLPRALQRSRSTAQAEVARRLAEVGLDPADIAKRYPFQLSGGMRQRVAIAAALAGDPELLIADEPTTALDATTQAEILGLLRKLQTDRGMALILITHDLRVTFSVCDRVLVMYAGSVLEDAPSAAMTRAPRHPYTLGLLLAEPPVSHVVARLNSIPGSVPLADEIADTCAFTARCEWARPVCSAGRPSLTVIDGGRSSACLRIAEIGQEVDVRQTTLGEPATSAPVNAGDPILTVTGLHKVHRTSGLGGRARTTPAVADVSFEVKQGESVGLVGESGSGKTTIARCVLGLATPTSGTIRLGPLDVSDPRRLTRSQRRQATQLVQVVFQDPYASLNPMLTIGATLGEALTAGGGGTVAELLRQVGLPAPYARRKPAALSGGERQRVAIARAIAVRPKLLICDEAVAALDVSVQAQILELLREVRRTQGTSLLFITHDLAVVRQMTDRAVVLRRGEVVEAGRTETLLDSPTHPYTASLVASVPGGQPEAVNRAHGA</sequence>
<evidence type="ECO:0000256" key="6">
    <source>
        <dbReference type="ARBA" id="ARBA00022741"/>
    </source>
</evidence>
<comment type="similarity">
    <text evidence="2">Belongs to the ABC transporter superfamily.</text>
</comment>
<evidence type="ECO:0000313" key="12">
    <source>
        <dbReference type="Proteomes" id="UP000198582"/>
    </source>
</evidence>
<dbReference type="InterPro" id="IPR017871">
    <property type="entry name" value="ABC_transporter-like_CS"/>
</dbReference>
<dbReference type="AlphaFoldDB" id="A0A1H8XWW0"/>
<dbReference type="InterPro" id="IPR003439">
    <property type="entry name" value="ABC_transporter-like_ATP-bd"/>
</dbReference>
<keyword evidence="4" id="KW-1003">Cell membrane</keyword>
<dbReference type="STRING" id="394193.SAMN04489732_109250"/>
<dbReference type="GO" id="GO:0015833">
    <property type="term" value="P:peptide transport"/>
    <property type="evidence" value="ECO:0007669"/>
    <property type="project" value="InterPro"/>
</dbReference>
<keyword evidence="8" id="KW-1278">Translocase</keyword>
<comment type="subcellular location">
    <subcellularLocation>
        <location evidence="1">Cell membrane</location>
        <topology evidence="1">Peripheral membrane protein</topology>
    </subcellularLocation>
</comment>
<evidence type="ECO:0000256" key="9">
    <source>
        <dbReference type="ARBA" id="ARBA00023136"/>
    </source>
</evidence>
<keyword evidence="6" id="KW-0547">Nucleotide-binding</keyword>
<reference evidence="11 12" key="1">
    <citation type="submission" date="2016-10" db="EMBL/GenBank/DDBJ databases">
        <authorList>
            <person name="de Groot N.N."/>
        </authorList>
    </citation>
    <scope>NUCLEOTIDE SEQUENCE [LARGE SCALE GENOMIC DNA]</scope>
    <source>
        <strain evidence="11 12">DSM 44993</strain>
    </source>
</reference>
<evidence type="ECO:0000256" key="3">
    <source>
        <dbReference type="ARBA" id="ARBA00022448"/>
    </source>
</evidence>
<keyword evidence="3" id="KW-0813">Transport</keyword>
<dbReference type="PROSITE" id="PS50893">
    <property type="entry name" value="ABC_TRANSPORTER_2"/>
    <property type="match status" value="2"/>
</dbReference>
<dbReference type="SUPFAM" id="SSF52540">
    <property type="entry name" value="P-loop containing nucleoside triphosphate hydrolases"/>
    <property type="match status" value="2"/>
</dbReference>
<feature type="domain" description="ABC transporter" evidence="10">
    <location>
        <begin position="5"/>
        <end position="249"/>
    </location>
</feature>
<evidence type="ECO:0000256" key="8">
    <source>
        <dbReference type="ARBA" id="ARBA00022967"/>
    </source>
</evidence>
<dbReference type="Gene3D" id="3.40.50.300">
    <property type="entry name" value="P-loop containing nucleotide triphosphate hydrolases"/>
    <property type="match status" value="2"/>
</dbReference>
<dbReference type="Proteomes" id="UP000198582">
    <property type="component" value="Unassembled WGS sequence"/>
</dbReference>
<evidence type="ECO:0000313" key="11">
    <source>
        <dbReference type="EMBL" id="SEP44540.1"/>
    </source>
</evidence>
<protein>
    <submittedName>
        <fullName evidence="11">Peptide/nickel transport system ATP-binding protein</fullName>
    </submittedName>
</protein>
<dbReference type="SMART" id="SM00382">
    <property type="entry name" value="AAA"/>
    <property type="match status" value="2"/>
</dbReference>
<dbReference type="InterPro" id="IPR027417">
    <property type="entry name" value="P-loop_NTPase"/>
</dbReference>
<keyword evidence="9" id="KW-0472">Membrane</keyword>
<proteinExistence type="inferred from homology"/>
<dbReference type="PANTHER" id="PTHR43297">
    <property type="entry name" value="OLIGOPEPTIDE TRANSPORT ATP-BINDING PROTEIN APPD"/>
    <property type="match status" value="1"/>
</dbReference>
<feature type="domain" description="ABC transporter" evidence="10">
    <location>
        <begin position="343"/>
        <end position="587"/>
    </location>
</feature>
<dbReference type="GO" id="GO:0016887">
    <property type="term" value="F:ATP hydrolysis activity"/>
    <property type="evidence" value="ECO:0007669"/>
    <property type="project" value="InterPro"/>
</dbReference>
<organism evidence="11 12">
    <name type="scientific">Amycolatopsis saalfeldensis</name>
    <dbReference type="NCBI Taxonomy" id="394193"/>
    <lineage>
        <taxon>Bacteria</taxon>
        <taxon>Bacillati</taxon>
        <taxon>Actinomycetota</taxon>
        <taxon>Actinomycetes</taxon>
        <taxon>Pseudonocardiales</taxon>
        <taxon>Pseudonocardiaceae</taxon>
        <taxon>Amycolatopsis</taxon>
    </lineage>
</organism>
<dbReference type="GO" id="GO:0005524">
    <property type="term" value="F:ATP binding"/>
    <property type="evidence" value="ECO:0007669"/>
    <property type="project" value="UniProtKB-KW"/>
</dbReference>
<evidence type="ECO:0000259" key="10">
    <source>
        <dbReference type="PROSITE" id="PS50893"/>
    </source>
</evidence>
<dbReference type="CDD" id="cd03257">
    <property type="entry name" value="ABC_NikE_OppD_transporters"/>
    <property type="match status" value="2"/>
</dbReference>
<dbReference type="PANTHER" id="PTHR43297:SF14">
    <property type="entry name" value="ATPASE AAA-TYPE CORE DOMAIN-CONTAINING PROTEIN"/>
    <property type="match status" value="1"/>
</dbReference>
<dbReference type="NCBIfam" id="NF007739">
    <property type="entry name" value="PRK10419.1"/>
    <property type="match status" value="2"/>
</dbReference>
<dbReference type="EMBL" id="FOEF01000009">
    <property type="protein sequence ID" value="SEP44540.1"/>
    <property type="molecule type" value="Genomic_DNA"/>
</dbReference>
<evidence type="ECO:0000256" key="4">
    <source>
        <dbReference type="ARBA" id="ARBA00022475"/>
    </source>
</evidence>
<dbReference type="GO" id="GO:0005886">
    <property type="term" value="C:plasma membrane"/>
    <property type="evidence" value="ECO:0007669"/>
    <property type="project" value="UniProtKB-SubCell"/>
</dbReference>
<gene>
    <name evidence="11" type="ORF">SAMN04489732_109250</name>
</gene>
<dbReference type="Pfam" id="PF08352">
    <property type="entry name" value="oligo_HPY"/>
    <property type="match status" value="2"/>
</dbReference>
<evidence type="ECO:0000256" key="5">
    <source>
        <dbReference type="ARBA" id="ARBA00022519"/>
    </source>
</evidence>
<evidence type="ECO:0000256" key="2">
    <source>
        <dbReference type="ARBA" id="ARBA00005417"/>
    </source>
</evidence>
<dbReference type="InterPro" id="IPR013563">
    <property type="entry name" value="Oligopep_ABC_C"/>
</dbReference>
<dbReference type="NCBIfam" id="NF008453">
    <property type="entry name" value="PRK11308.1"/>
    <property type="match status" value="2"/>
</dbReference>
<evidence type="ECO:0000256" key="7">
    <source>
        <dbReference type="ARBA" id="ARBA00022840"/>
    </source>
</evidence>
<dbReference type="InterPro" id="IPR003593">
    <property type="entry name" value="AAA+_ATPase"/>
</dbReference>
<keyword evidence="5" id="KW-0997">Cell inner membrane</keyword>
<keyword evidence="12" id="KW-1185">Reference proteome</keyword>